<dbReference type="STRING" id="706587.Desti_0950"/>
<evidence type="ECO:0000256" key="1">
    <source>
        <dbReference type="SAM" id="SignalP"/>
    </source>
</evidence>
<organism evidence="2 3">
    <name type="scientific">Desulfomonile tiedjei (strain ATCC 49306 / DSM 6799 / DCB-1)</name>
    <dbReference type="NCBI Taxonomy" id="706587"/>
    <lineage>
        <taxon>Bacteria</taxon>
        <taxon>Pseudomonadati</taxon>
        <taxon>Thermodesulfobacteriota</taxon>
        <taxon>Desulfomonilia</taxon>
        <taxon>Desulfomonilales</taxon>
        <taxon>Desulfomonilaceae</taxon>
        <taxon>Desulfomonile</taxon>
    </lineage>
</organism>
<name>I4C278_DESTA</name>
<dbReference type="RefSeq" id="WP_014808825.1">
    <property type="nucleotide sequence ID" value="NC_018025.1"/>
</dbReference>
<dbReference type="EMBL" id="CP003360">
    <property type="protein sequence ID" value="AFM23669.1"/>
    <property type="molecule type" value="Genomic_DNA"/>
</dbReference>
<protein>
    <submittedName>
        <fullName evidence="2">Uncharacterized protein</fullName>
    </submittedName>
</protein>
<reference evidence="3" key="1">
    <citation type="submission" date="2012-06" db="EMBL/GenBank/DDBJ databases">
        <title>Complete sequence of chromosome of Desulfomonile tiedjei DSM 6799.</title>
        <authorList>
            <person name="Lucas S."/>
            <person name="Copeland A."/>
            <person name="Lapidus A."/>
            <person name="Glavina del Rio T."/>
            <person name="Dalin E."/>
            <person name="Tice H."/>
            <person name="Bruce D."/>
            <person name="Goodwin L."/>
            <person name="Pitluck S."/>
            <person name="Peters L."/>
            <person name="Ovchinnikova G."/>
            <person name="Zeytun A."/>
            <person name="Lu M."/>
            <person name="Kyrpides N."/>
            <person name="Mavromatis K."/>
            <person name="Ivanova N."/>
            <person name="Brettin T."/>
            <person name="Detter J.C."/>
            <person name="Han C."/>
            <person name="Larimer F."/>
            <person name="Land M."/>
            <person name="Hauser L."/>
            <person name="Markowitz V."/>
            <person name="Cheng J.-F."/>
            <person name="Hugenholtz P."/>
            <person name="Woyke T."/>
            <person name="Wu D."/>
            <person name="Spring S."/>
            <person name="Schroeder M."/>
            <person name="Brambilla E."/>
            <person name="Klenk H.-P."/>
            <person name="Eisen J.A."/>
        </authorList>
    </citation>
    <scope>NUCLEOTIDE SEQUENCE [LARGE SCALE GENOMIC DNA]</scope>
    <source>
        <strain evidence="3">ATCC 49306 / DSM 6799 / DCB-1</strain>
    </source>
</reference>
<keyword evidence="1" id="KW-0732">Signal</keyword>
<dbReference type="AlphaFoldDB" id="I4C278"/>
<keyword evidence="3" id="KW-1185">Reference proteome</keyword>
<feature type="chain" id="PRO_5003687113" evidence="1">
    <location>
        <begin position="25"/>
        <end position="182"/>
    </location>
</feature>
<gene>
    <name evidence="2" type="ordered locus">Desti_0950</name>
</gene>
<accession>I4C278</accession>
<dbReference type="Proteomes" id="UP000006055">
    <property type="component" value="Chromosome"/>
</dbReference>
<proteinExistence type="predicted"/>
<dbReference type="HOGENOM" id="CLU_1479812_0_0_7"/>
<dbReference type="KEGG" id="dti:Desti_0950"/>
<feature type="signal peptide" evidence="1">
    <location>
        <begin position="1"/>
        <end position="24"/>
    </location>
</feature>
<sequence length="182" mass="20464">MGTLQFKTLLLFVMLLFVSSQCFADPLVDSTPEEVFAGADFYVIPRANYAGSFWVVDQSNNKIIGYAPWDPLKRRWTLFSLNSEYQGFLQATVGDTRPPHFTQYLYYDRDNRYKGVFIAALGGRPVTPELPNGELGGTLDLYEIGNIPVRLPDFEPEVDPLRKFPEGVDVGPIQPPSGRPIN</sequence>
<evidence type="ECO:0000313" key="2">
    <source>
        <dbReference type="EMBL" id="AFM23669.1"/>
    </source>
</evidence>
<evidence type="ECO:0000313" key="3">
    <source>
        <dbReference type="Proteomes" id="UP000006055"/>
    </source>
</evidence>